<dbReference type="CDD" id="cd22343">
    <property type="entry name" value="PDDEXK_lambda_exonuclease-like"/>
    <property type="match status" value="1"/>
</dbReference>
<feature type="domain" description="YqaJ viral recombinase" evidence="1">
    <location>
        <begin position="687"/>
        <end position="833"/>
    </location>
</feature>
<dbReference type="InterPro" id="IPR049012">
    <property type="entry name" value="Mutator_transp_dom"/>
</dbReference>
<dbReference type="InterPro" id="IPR019080">
    <property type="entry name" value="YqaJ_viral_recombinase"/>
</dbReference>
<dbReference type="GO" id="GO:0006281">
    <property type="term" value="P:DNA repair"/>
    <property type="evidence" value="ECO:0007669"/>
    <property type="project" value="UniProtKB-ARBA"/>
</dbReference>
<dbReference type="AlphaFoldDB" id="A0AAV0Y8S9"/>
<reference evidence="3 4" key="1">
    <citation type="submission" date="2023-01" db="EMBL/GenBank/DDBJ databases">
        <authorList>
            <person name="Whitehead M."/>
        </authorList>
    </citation>
    <scope>NUCLEOTIDE SEQUENCE [LARGE SCALE GENOMIC DNA]</scope>
</reference>
<keyword evidence="4" id="KW-1185">Reference proteome</keyword>
<dbReference type="PANTHER" id="PTHR46609:SF8">
    <property type="entry name" value="YQAJ VIRAL RECOMBINASE DOMAIN-CONTAINING PROTEIN"/>
    <property type="match status" value="1"/>
</dbReference>
<evidence type="ECO:0008006" key="5">
    <source>
        <dbReference type="Google" id="ProtNLM"/>
    </source>
</evidence>
<dbReference type="PANTHER" id="PTHR46609">
    <property type="entry name" value="EXONUCLEASE, PHAGE-TYPE/RECB, C-TERMINAL DOMAIN-CONTAINING PROTEIN"/>
    <property type="match status" value="1"/>
</dbReference>
<proteinExistence type="predicted"/>
<dbReference type="InterPro" id="IPR051703">
    <property type="entry name" value="NF-kappa-B_Signaling_Reg"/>
</dbReference>
<evidence type="ECO:0000259" key="2">
    <source>
        <dbReference type="Pfam" id="PF20700"/>
    </source>
</evidence>
<dbReference type="EMBL" id="CARXXK010001373">
    <property type="protein sequence ID" value="CAI6375831.1"/>
    <property type="molecule type" value="Genomic_DNA"/>
</dbReference>
<gene>
    <name evidence="3" type="ORF">MEUPH1_LOCUS29276</name>
</gene>
<comment type="caution">
    <text evidence="3">The sequence shown here is derived from an EMBL/GenBank/DDBJ whole genome shotgun (WGS) entry which is preliminary data.</text>
</comment>
<dbReference type="SUPFAM" id="SSF52980">
    <property type="entry name" value="Restriction endonuclease-like"/>
    <property type="match status" value="1"/>
</dbReference>
<name>A0AAV0Y8S9_9HEMI</name>
<dbReference type="Gene3D" id="3.90.320.10">
    <property type="match status" value="1"/>
</dbReference>
<evidence type="ECO:0000313" key="4">
    <source>
        <dbReference type="Proteomes" id="UP001160148"/>
    </source>
</evidence>
<dbReference type="Pfam" id="PF09588">
    <property type="entry name" value="YqaJ"/>
    <property type="match status" value="1"/>
</dbReference>
<evidence type="ECO:0000259" key="1">
    <source>
        <dbReference type="Pfam" id="PF09588"/>
    </source>
</evidence>
<dbReference type="Proteomes" id="UP001160148">
    <property type="component" value="Unassembled WGS sequence"/>
</dbReference>
<sequence length="913" mass="104666">MANKENNLKRKRSSKKKISNSLVLRRYKKINSNTILPDLSVEINVPPNDVGNDSGIVLSNSNTPECSTSVNVEINIPANDVLNDSGIVLSNSNTSECSTLVNSNPIMPDLNVVFERNIDVIESERISHEVVENNVGGRRIVDVMHIFDQIRNGNHGIGLGCTFIDCEFLKEVRSGYFSSWIFKCKMCNMLTKIESEKNDLGCIPINKAVVSGTYAIGIGHTQVAEFSASIDVPCMTHTTYMKIAETLSDEVKETAWNVMKLAGIEERRLALEAGDVDEDGIPMCPVIADGQWSKRSYKTKYDAFSGAATIIGFRTKKILFVGIRNRYCVICERAKNMGQSSKAHKCFMNWSKGATSIEADAIAEGFLSSVKLHGLKYNKLIGDGDSSVTKRLNEILPYGPRMLVEKIECRNHILRNYGQKLMALTKKTSYPCYIRKFIIRNIIRFRTAITKSIQYRKKLNQSLYEQTEGLRKDIINGPYHIFGQHTLCEKYFCRGPKECEKNLVPEIVKCGLMNEMSAILRRVIDNARSLLFDVDNNYCEQFNSVINKYIAGKRINFTQKQSYNTRVHAAIVSFNSGGQFIREIHKKITKKSPGIIGKKFLKYTRDKTKSLKYRRALFVSKGDKQKKKKISNGPDENYGLAEPLNDFLSDEEFKIKKLEFIQSITLSEASKVQLELETRNQAKNQRWFEERRKRLSASNFGRVCKMRPYTSCKVTVHNILYGCINTSATEYGIQTEQQALMQLQMEIKKKINKCGLFVDKNIPFLAATPDGLIEDDKLCEIKCPYSVRDYCSLEKAISDKKLPYMKIKNNLPTLKKESHYFYQIQGQLHVTERNICYFFIYTPNWNHLEIIKYDDEFWSSKMESSLKLFYEECLLRELIDPQFIKRMLKNDIIEPPHIIQNIEEFKKKKSIKN</sequence>
<accession>A0AAV0Y8S9</accession>
<organism evidence="3 4">
    <name type="scientific">Macrosiphum euphorbiae</name>
    <name type="common">potato aphid</name>
    <dbReference type="NCBI Taxonomy" id="13131"/>
    <lineage>
        <taxon>Eukaryota</taxon>
        <taxon>Metazoa</taxon>
        <taxon>Ecdysozoa</taxon>
        <taxon>Arthropoda</taxon>
        <taxon>Hexapoda</taxon>
        <taxon>Insecta</taxon>
        <taxon>Pterygota</taxon>
        <taxon>Neoptera</taxon>
        <taxon>Paraneoptera</taxon>
        <taxon>Hemiptera</taxon>
        <taxon>Sternorrhyncha</taxon>
        <taxon>Aphidomorpha</taxon>
        <taxon>Aphidoidea</taxon>
        <taxon>Aphididae</taxon>
        <taxon>Macrosiphini</taxon>
        <taxon>Macrosiphum</taxon>
    </lineage>
</organism>
<protein>
    <recommendedName>
        <fullName evidence="5">YqaJ viral recombinase domain-containing protein</fullName>
    </recommendedName>
</protein>
<dbReference type="Pfam" id="PF20700">
    <property type="entry name" value="Mutator"/>
    <property type="match status" value="1"/>
</dbReference>
<feature type="domain" description="Mutator-like transposase" evidence="2">
    <location>
        <begin position="137"/>
        <end position="493"/>
    </location>
</feature>
<dbReference type="InterPro" id="IPR011335">
    <property type="entry name" value="Restrct_endonuc-II-like"/>
</dbReference>
<evidence type="ECO:0000313" key="3">
    <source>
        <dbReference type="EMBL" id="CAI6375831.1"/>
    </source>
</evidence>
<dbReference type="InterPro" id="IPR011604">
    <property type="entry name" value="PDDEXK-like_dom_sf"/>
</dbReference>